<comment type="caution">
    <text evidence="4">The sequence shown here is derived from an EMBL/GenBank/DDBJ whole genome shotgun (WGS) entry which is preliminary data.</text>
</comment>
<dbReference type="InterPro" id="IPR029058">
    <property type="entry name" value="AB_hydrolase_fold"/>
</dbReference>
<dbReference type="InterPro" id="IPR020845">
    <property type="entry name" value="AMP-binding_CS"/>
</dbReference>
<dbReference type="Gene3D" id="3.40.50.1820">
    <property type="entry name" value="alpha/beta hydrolase"/>
    <property type="match status" value="1"/>
</dbReference>
<evidence type="ECO:0000313" key="4">
    <source>
        <dbReference type="EMBL" id="KAK3689025.1"/>
    </source>
</evidence>
<dbReference type="SUPFAM" id="SSF47336">
    <property type="entry name" value="ACP-like"/>
    <property type="match status" value="1"/>
</dbReference>
<dbReference type="InterPro" id="IPR020806">
    <property type="entry name" value="PKS_PP-bd"/>
</dbReference>
<feature type="domain" description="Carrier" evidence="3">
    <location>
        <begin position="564"/>
        <end position="641"/>
    </location>
</feature>
<dbReference type="InterPro" id="IPR001031">
    <property type="entry name" value="Thioesterase"/>
</dbReference>
<dbReference type="GO" id="GO:0031177">
    <property type="term" value="F:phosphopantetheine binding"/>
    <property type="evidence" value="ECO:0007669"/>
    <property type="project" value="InterPro"/>
</dbReference>
<dbReference type="SMART" id="SM00823">
    <property type="entry name" value="PKS_PP"/>
    <property type="match status" value="1"/>
</dbReference>
<name>A0AAE1CD42_9PEZI</name>
<dbReference type="PANTHER" id="PTHR24096:SF267">
    <property type="entry name" value="MALONATE--COA LIGASE ACSF3, MITOCHONDRIAL"/>
    <property type="match status" value="1"/>
</dbReference>
<dbReference type="InterPro" id="IPR036736">
    <property type="entry name" value="ACP-like_sf"/>
</dbReference>
<dbReference type="PROSITE" id="PS50075">
    <property type="entry name" value="CARRIER"/>
    <property type="match status" value="1"/>
</dbReference>
<dbReference type="InterPro" id="IPR000873">
    <property type="entry name" value="AMP-dep_synth/lig_dom"/>
</dbReference>
<protein>
    <submittedName>
        <fullName evidence="4">Acyl-protein synthetase</fullName>
    </submittedName>
</protein>
<keyword evidence="2" id="KW-0597">Phosphoprotein</keyword>
<dbReference type="Proteomes" id="UP001270362">
    <property type="component" value="Unassembled WGS sequence"/>
</dbReference>
<dbReference type="SUPFAM" id="SSF56801">
    <property type="entry name" value="Acetyl-CoA synthetase-like"/>
    <property type="match status" value="1"/>
</dbReference>
<dbReference type="Gene3D" id="1.10.1200.10">
    <property type="entry name" value="ACP-like"/>
    <property type="match status" value="1"/>
</dbReference>
<organism evidence="4 5">
    <name type="scientific">Podospora appendiculata</name>
    <dbReference type="NCBI Taxonomy" id="314037"/>
    <lineage>
        <taxon>Eukaryota</taxon>
        <taxon>Fungi</taxon>
        <taxon>Dikarya</taxon>
        <taxon>Ascomycota</taxon>
        <taxon>Pezizomycotina</taxon>
        <taxon>Sordariomycetes</taxon>
        <taxon>Sordariomycetidae</taxon>
        <taxon>Sordariales</taxon>
        <taxon>Podosporaceae</taxon>
        <taxon>Podospora</taxon>
    </lineage>
</organism>
<dbReference type="InterPro" id="IPR009081">
    <property type="entry name" value="PP-bd_ACP"/>
</dbReference>
<proteinExistence type="predicted"/>
<reference evidence="4" key="2">
    <citation type="submission" date="2023-06" db="EMBL/GenBank/DDBJ databases">
        <authorList>
            <consortium name="Lawrence Berkeley National Laboratory"/>
            <person name="Haridas S."/>
            <person name="Hensen N."/>
            <person name="Bonometti L."/>
            <person name="Westerberg I."/>
            <person name="Brannstrom I.O."/>
            <person name="Guillou S."/>
            <person name="Cros-Aarteil S."/>
            <person name="Calhoun S."/>
            <person name="Kuo A."/>
            <person name="Mondo S."/>
            <person name="Pangilinan J."/>
            <person name="Riley R."/>
            <person name="Labutti K."/>
            <person name="Andreopoulos B."/>
            <person name="Lipzen A."/>
            <person name="Chen C."/>
            <person name="Yanf M."/>
            <person name="Daum C."/>
            <person name="Ng V."/>
            <person name="Clum A."/>
            <person name="Steindorff A."/>
            <person name="Ohm R."/>
            <person name="Martin F."/>
            <person name="Silar P."/>
            <person name="Natvig D."/>
            <person name="Lalanne C."/>
            <person name="Gautier V."/>
            <person name="Ament-Velasquez S.L."/>
            <person name="Kruys A."/>
            <person name="Hutchinson M.I."/>
            <person name="Powell A.J."/>
            <person name="Barry K."/>
            <person name="Miller A.N."/>
            <person name="Grigoriev I.V."/>
            <person name="Debuchy R."/>
            <person name="Gladieux P."/>
            <person name="Thoren M.H."/>
            <person name="Johannesson H."/>
        </authorList>
    </citation>
    <scope>NUCLEOTIDE SEQUENCE</scope>
    <source>
        <strain evidence="4">CBS 314.62</strain>
    </source>
</reference>
<keyword evidence="1" id="KW-0596">Phosphopantetheine</keyword>
<evidence type="ECO:0000259" key="3">
    <source>
        <dbReference type="PROSITE" id="PS50075"/>
    </source>
</evidence>
<gene>
    <name evidence="4" type="ORF">B0T22DRAFT_379993</name>
</gene>
<dbReference type="Gene3D" id="3.40.50.12780">
    <property type="entry name" value="N-terminal domain of ligase-like"/>
    <property type="match status" value="1"/>
</dbReference>
<keyword evidence="5" id="KW-1185">Reference proteome</keyword>
<evidence type="ECO:0000256" key="1">
    <source>
        <dbReference type="ARBA" id="ARBA00022450"/>
    </source>
</evidence>
<dbReference type="Pfam" id="PF00975">
    <property type="entry name" value="Thioesterase"/>
    <property type="match status" value="1"/>
</dbReference>
<dbReference type="InterPro" id="IPR045851">
    <property type="entry name" value="AMP-bd_C_sf"/>
</dbReference>
<reference evidence="4" key="1">
    <citation type="journal article" date="2023" name="Mol. Phylogenet. Evol.">
        <title>Genome-scale phylogeny and comparative genomics of the fungal order Sordariales.</title>
        <authorList>
            <person name="Hensen N."/>
            <person name="Bonometti L."/>
            <person name="Westerberg I."/>
            <person name="Brannstrom I.O."/>
            <person name="Guillou S."/>
            <person name="Cros-Aarteil S."/>
            <person name="Calhoun S."/>
            <person name="Haridas S."/>
            <person name="Kuo A."/>
            <person name="Mondo S."/>
            <person name="Pangilinan J."/>
            <person name="Riley R."/>
            <person name="LaButti K."/>
            <person name="Andreopoulos B."/>
            <person name="Lipzen A."/>
            <person name="Chen C."/>
            <person name="Yan M."/>
            <person name="Daum C."/>
            <person name="Ng V."/>
            <person name="Clum A."/>
            <person name="Steindorff A."/>
            <person name="Ohm R.A."/>
            <person name="Martin F."/>
            <person name="Silar P."/>
            <person name="Natvig D.O."/>
            <person name="Lalanne C."/>
            <person name="Gautier V."/>
            <person name="Ament-Velasquez S.L."/>
            <person name="Kruys A."/>
            <person name="Hutchinson M.I."/>
            <person name="Powell A.J."/>
            <person name="Barry K."/>
            <person name="Miller A.N."/>
            <person name="Grigoriev I.V."/>
            <person name="Debuchy R."/>
            <person name="Gladieux P."/>
            <person name="Hiltunen Thoren M."/>
            <person name="Johannesson H."/>
        </authorList>
    </citation>
    <scope>NUCLEOTIDE SEQUENCE</scope>
    <source>
        <strain evidence="4">CBS 314.62</strain>
    </source>
</reference>
<evidence type="ECO:0000256" key="2">
    <source>
        <dbReference type="ARBA" id="ARBA00022553"/>
    </source>
</evidence>
<sequence>MLRGIASTKPSGRLIFYATGHLSKPQEADYRSLYKQATQNSRIIRSLGGFHEGCTVLIHFECHWDNILWFWSVLLANAIPVPSSPLSNVPEHRRKHLQHLSALLEGPICITRAEKLVLFDGVSGIRLYTAEAMLSQPLMSASHDGPARPHSGAAVLMLTSGSTGHAKAVRLSHRNILAAIRGKASVRKLPANGPFLNWIGVDHVASLVESHLHAMYLGVDQIHVHAVDVLSSPRSFLRLLSYHRVARSFAPNFFLAKLVAAMKTEDYHRGPGRPDLRNLAVLASGGEANDVETVAAAAAILSKYGAPKNVITPGFGMTETCAGAIFNLDCPNYDVHNNRPFASLGKCMPGIEVRITLPTGTPRGPVMLARANEPGNLEVRGDVVFDGYYRNSAATADAFLPDRWFRTGDTALLDKEGNLYLLGRLSDVVDINGIKLNTADIQTWIDQELGSRLSRTVCFPSQAPSASGSESTEQITVAYVPSPGVVDAADLVDMHDKIVETCLISTGSRPQVFALPDDRLLPVTSLGKISRVRVRTLFENGIFDQHITAYNSVIHTHRARSRGLPTSEAESHLLQDFADILGTDATVIGTDTPIFDLGFTSMDLIRLKRRIDIRLAIDIPLLTLMTNSTARLLATALSPLLSPCSSCTDDTPAPYSPIVTLRTTGSKPPLWLIHPAAGDILVFINLVHQLASDDRPIYALRARGLEPSEAPFTSIDEVITTYHAAIREKQPTGPYVIAGYGYGGALAFELAKRLESDPENETSPVAFLGVLNTPPHIKTHTRHVQANFNLTLLHLSHALGIVTEMYALGVESAGFGDLDPEDATARLLAVADKVRMADLGFSVDGGLERWAKVAHGMQSMAVNYEPEGRVGAVDVFHAGSGSLGDDVDHLSRWAEFAVEPVRIHEVDGEEYTMLRPENVLGFATVLKKAMRDRGV</sequence>
<accession>A0AAE1CD42</accession>
<dbReference type="SUPFAM" id="SSF53474">
    <property type="entry name" value="alpha/beta-Hydrolases"/>
    <property type="match status" value="1"/>
</dbReference>
<dbReference type="AlphaFoldDB" id="A0AAE1CD42"/>
<evidence type="ECO:0000313" key="5">
    <source>
        <dbReference type="Proteomes" id="UP001270362"/>
    </source>
</evidence>
<dbReference type="GO" id="GO:0031957">
    <property type="term" value="F:very long-chain fatty acid-CoA ligase activity"/>
    <property type="evidence" value="ECO:0007669"/>
    <property type="project" value="TreeGrafter"/>
</dbReference>
<dbReference type="PROSITE" id="PS00455">
    <property type="entry name" value="AMP_BINDING"/>
    <property type="match status" value="1"/>
</dbReference>
<dbReference type="Gene3D" id="3.30.300.30">
    <property type="match status" value="1"/>
</dbReference>
<dbReference type="InterPro" id="IPR042099">
    <property type="entry name" value="ANL_N_sf"/>
</dbReference>
<dbReference type="PANTHER" id="PTHR24096">
    <property type="entry name" value="LONG-CHAIN-FATTY-ACID--COA LIGASE"/>
    <property type="match status" value="1"/>
</dbReference>
<dbReference type="EMBL" id="JAULSO010000002">
    <property type="protein sequence ID" value="KAK3689025.1"/>
    <property type="molecule type" value="Genomic_DNA"/>
</dbReference>
<dbReference type="Pfam" id="PF00550">
    <property type="entry name" value="PP-binding"/>
    <property type="match status" value="1"/>
</dbReference>
<dbReference type="GO" id="GO:0006633">
    <property type="term" value="P:fatty acid biosynthetic process"/>
    <property type="evidence" value="ECO:0007669"/>
    <property type="project" value="TreeGrafter"/>
</dbReference>
<dbReference type="Pfam" id="PF00501">
    <property type="entry name" value="AMP-binding"/>
    <property type="match status" value="1"/>
</dbReference>